<dbReference type="Proteomes" id="UP000249046">
    <property type="component" value="Unassembled WGS sequence"/>
</dbReference>
<dbReference type="GO" id="GO:0008914">
    <property type="term" value="F:leucyl-tRNA--protein transferase activity"/>
    <property type="evidence" value="ECO:0007669"/>
    <property type="project" value="UniProtKB-UniRule"/>
</dbReference>
<evidence type="ECO:0000256" key="2">
    <source>
        <dbReference type="ARBA" id="ARBA00022679"/>
    </source>
</evidence>
<feature type="domain" description="N-end aminoacyl transferase N-terminal" evidence="5">
    <location>
        <begin position="14"/>
        <end position="84"/>
    </location>
</feature>
<comment type="catalytic activity">
    <reaction evidence="4">
        <text>N-terminal L-aspartyl-[protein] + L-leucyl-tRNA(Leu) = N-terminal L-leucyl-L-aspartyl-[protein] + tRNA(Leu) + H(+)</text>
        <dbReference type="Rhea" id="RHEA:50420"/>
        <dbReference type="Rhea" id="RHEA-COMP:9613"/>
        <dbReference type="Rhea" id="RHEA-COMP:9622"/>
        <dbReference type="Rhea" id="RHEA-COMP:12669"/>
        <dbReference type="Rhea" id="RHEA-COMP:12674"/>
        <dbReference type="ChEBI" id="CHEBI:15378"/>
        <dbReference type="ChEBI" id="CHEBI:64720"/>
        <dbReference type="ChEBI" id="CHEBI:78442"/>
        <dbReference type="ChEBI" id="CHEBI:78494"/>
        <dbReference type="ChEBI" id="CHEBI:133042"/>
        <dbReference type="EC" id="2.3.2.29"/>
    </reaction>
</comment>
<gene>
    <name evidence="4" type="primary">bpt</name>
    <name evidence="7" type="ORF">DI564_15260</name>
</gene>
<comment type="subcellular location">
    <subcellularLocation>
        <location evidence="4">Cytoplasm</location>
    </subcellularLocation>
</comment>
<reference evidence="7 8" key="1">
    <citation type="submission" date="2017-08" db="EMBL/GenBank/DDBJ databases">
        <title>Infants hospitalized years apart are colonized by the same room-sourced microbial strains.</title>
        <authorList>
            <person name="Brooks B."/>
            <person name="Olm M.R."/>
            <person name="Firek B.A."/>
            <person name="Baker R."/>
            <person name="Thomas B.C."/>
            <person name="Morowitz M.J."/>
            <person name="Banfield J.F."/>
        </authorList>
    </citation>
    <scope>NUCLEOTIDE SEQUENCE [LARGE SCALE GENOMIC DNA]</scope>
    <source>
        <strain evidence="7">S2_005_003_R2_42</strain>
    </source>
</reference>
<dbReference type="EC" id="2.3.2.29" evidence="4"/>
<dbReference type="AlphaFoldDB" id="A0A2W5K187"/>
<keyword evidence="3 4" id="KW-0012">Acyltransferase</keyword>
<evidence type="ECO:0000313" key="8">
    <source>
        <dbReference type="Proteomes" id="UP000249046"/>
    </source>
</evidence>
<dbReference type="InterPro" id="IPR016181">
    <property type="entry name" value="Acyl_CoA_acyltransferase"/>
</dbReference>
<keyword evidence="2 4" id="KW-0808">Transferase</keyword>
<evidence type="ECO:0000259" key="6">
    <source>
        <dbReference type="Pfam" id="PF04377"/>
    </source>
</evidence>
<dbReference type="InterPro" id="IPR007471">
    <property type="entry name" value="N-end_Aminoacyl_Trfase_N"/>
</dbReference>
<evidence type="ECO:0000313" key="7">
    <source>
        <dbReference type="EMBL" id="PZQ10846.1"/>
    </source>
</evidence>
<dbReference type="InterPro" id="IPR007472">
    <property type="entry name" value="N-end_Aminoacyl_Trfase_C"/>
</dbReference>
<organism evidence="7 8">
    <name type="scientific">Rhodanobacter denitrificans</name>
    <dbReference type="NCBI Taxonomy" id="666685"/>
    <lineage>
        <taxon>Bacteria</taxon>
        <taxon>Pseudomonadati</taxon>
        <taxon>Pseudomonadota</taxon>
        <taxon>Gammaproteobacteria</taxon>
        <taxon>Lysobacterales</taxon>
        <taxon>Rhodanobacteraceae</taxon>
        <taxon>Rhodanobacter</taxon>
    </lineage>
</organism>
<dbReference type="SUPFAM" id="SSF55729">
    <property type="entry name" value="Acyl-CoA N-acyltransferases (Nat)"/>
    <property type="match status" value="1"/>
</dbReference>
<comment type="caution">
    <text evidence="7">The sequence shown here is derived from an EMBL/GenBank/DDBJ whole genome shotgun (WGS) entry which is preliminary data.</text>
</comment>
<comment type="catalytic activity">
    <reaction evidence="4">
        <text>N-terminal L-glutamyl-[protein] + L-leucyl-tRNA(Leu) = N-terminal L-leucyl-L-glutamyl-[protein] + tRNA(Leu) + H(+)</text>
        <dbReference type="Rhea" id="RHEA:50412"/>
        <dbReference type="Rhea" id="RHEA-COMP:9613"/>
        <dbReference type="Rhea" id="RHEA-COMP:9622"/>
        <dbReference type="Rhea" id="RHEA-COMP:12664"/>
        <dbReference type="Rhea" id="RHEA-COMP:12668"/>
        <dbReference type="ChEBI" id="CHEBI:15378"/>
        <dbReference type="ChEBI" id="CHEBI:64721"/>
        <dbReference type="ChEBI" id="CHEBI:78442"/>
        <dbReference type="ChEBI" id="CHEBI:78494"/>
        <dbReference type="ChEBI" id="CHEBI:133041"/>
        <dbReference type="EC" id="2.3.2.29"/>
    </reaction>
</comment>
<keyword evidence="1 4" id="KW-0963">Cytoplasm</keyword>
<dbReference type="InterPro" id="IPR017138">
    <property type="entry name" value="Asp_Glu_LeuTrfase"/>
</dbReference>
<evidence type="ECO:0000256" key="1">
    <source>
        <dbReference type="ARBA" id="ARBA00022490"/>
    </source>
</evidence>
<dbReference type="PANTHER" id="PTHR21367">
    <property type="entry name" value="ARGININE-TRNA-PROTEIN TRANSFERASE 1"/>
    <property type="match status" value="1"/>
</dbReference>
<evidence type="ECO:0000256" key="3">
    <source>
        <dbReference type="ARBA" id="ARBA00023315"/>
    </source>
</evidence>
<dbReference type="InterPro" id="IPR030700">
    <property type="entry name" value="N-end_Aminoacyl_Trfase"/>
</dbReference>
<dbReference type="EMBL" id="QFPO01000018">
    <property type="protein sequence ID" value="PZQ10846.1"/>
    <property type="molecule type" value="Genomic_DNA"/>
</dbReference>
<evidence type="ECO:0000259" key="5">
    <source>
        <dbReference type="Pfam" id="PF04376"/>
    </source>
</evidence>
<accession>A0A2W5K187</accession>
<dbReference type="PANTHER" id="PTHR21367:SF1">
    <property type="entry name" value="ARGINYL-TRNA--PROTEIN TRANSFERASE 1"/>
    <property type="match status" value="1"/>
</dbReference>
<evidence type="ECO:0000256" key="4">
    <source>
        <dbReference type="HAMAP-Rule" id="MF_00689"/>
    </source>
</evidence>
<dbReference type="Pfam" id="PF04377">
    <property type="entry name" value="ATE_C"/>
    <property type="match status" value="1"/>
</dbReference>
<dbReference type="HAMAP" id="MF_00689">
    <property type="entry name" value="Bpt"/>
    <property type="match status" value="1"/>
</dbReference>
<feature type="domain" description="N-end rule aminoacyl transferase C-terminal" evidence="6">
    <location>
        <begin position="104"/>
        <end position="225"/>
    </location>
</feature>
<comment type="function">
    <text evidence="4">Functions in the N-end rule pathway of protein degradation where it conjugates Leu from its aminoacyl-tRNA to the N-termini of proteins containing an N-terminal aspartate or glutamate.</text>
</comment>
<dbReference type="GO" id="GO:0004057">
    <property type="term" value="F:arginyl-tRNA--protein transferase activity"/>
    <property type="evidence" value="ECO:0007669"/>
    <property type="project" value="InterPro"/>
</dbReference>
<sequence>MRSDVVRLFQTLPHRCGYFETRNAQNLVVDPSVPQLAEIYDLALTRGYRRAGGHVYFPHCSGCRACVACRIPVDRFEPDRTQRRCIRRNADLRAEVLPAGYTDERFALYRDYLSSRHPNGGMDDATPEDFARFLYTDWSPTRFVEWRLHGRLIAVAVTDFCTTGLSAVYTYFDPDEQARSLGTFAITEQIRIARARGLDHLYLGFWIDGHPKMDYKRRYRPLEILRAGRWIDADAATPATTRRAGSGATRR</sequence>
<dbReference type="NCBIfam" id="NF002346">
    <property type="entry name" value="PRK01305.2-3"/>
    <property type="match status" value="1"/>
</dbReference>
<proteinExistence type="inferred from homology"/>
<dbReference type="NCBIfam" id="NF002342">
    <property type="entry name" value="PRK01305.1-3"/>
    <property type="match status" value="1"/>
</dbReference>
<dbReference type="Pfam" id="PF04376">
    <property type="entry name" value="ATE_N"/>
    <property type="match status" value="1"/>
</dbReference>
<protein>
    <recommendedName>
        <fullName evidence="4">Aspartate/glutamate leucyltransferase</fullName>
        <ecNumber evidence="4">2.3.2.29</ecNumber>
    </recommendedName>
</protein>
<dbReference type="GO" id="GO:0071596">
    <property type="term" value="P:ubiquitin-dependent protein catabolic process via the N-end rule pathway"/>
    <property type="evidence" value="ECO:0007669"/>
    <property type="project" value="InterPro"/>
</dbReference>
<dbReference type="NCBIfam" id="NF002341">
    <property type="entry name" value="PRK01305.1-1"/>
    <property type="match status" value="1"/>
</dbReference>
<dbReference type="PIRSF" id="PIRSF037208">
    <property type="entry name" value="ATE_pro_prd"/>
    <property type="match status" value="1"/>
</dbReference>
<dbReference type="GO" id="GO:0005737">
    <property type="term" value="C:cytoplasm"/>
    <property type="evidence" value="ECO:0007669"/>
    <property type="project" value="UniProtKB-SubCell"/>
</dbReference>
<name>A0A2W5K187_9GAMM</name>
<comment type="similarity">
    <text evidence="4">Belongs to the R-transferase family. Bpt subfamily.</text>
</comment>